<sequence length="447" mass="51118">MEFCKYLLLTIFLFQMVSVGARQAFDFLGFMWGSVLANFFELLFIIFGIFGVVQSDVLYLLSYSAWSIVWCIWNIFVVLYYLDLPIFSSSFDVMSLGADSVSWWESNGPGCRVFFYPNHTGIEEDAIKPIRPDLITGCVMDYQKIETAQASLQILFAVFGILCSLYVSCCSKSRDEGIYYKSKQPKTITPIYSIEYSSRRGDEIEEISTISGSEDGDLDAQSSQSKPMTPRRVKRRSVTSRGTLPPPHQAPPPYLRRQSSSQYSSRRHKNPVSRLIQQQYSNNGLNDSSTSNDSSHPLFPECRVELRHVNRGIVNPALDTESERPTSARSTYSNFHGARGRPRQVSTHSTFFAPSDQPPPAYRSNASVNSETFKVDTILRSHFYFKQCYYLIKKLVVVCYATFTIFLKIKLITDFFNGKSLNIEVLITVIITIVSKFNLTNYYFYFW</sequence>
<accession>A0A6G0T646</accession>
<evidence type="ECO:0000256" key="6">
    <source>
        <dbReference type="ARBA" id="ARBA00023136"/>
    </source>
</evidence>
<dbReference type="AlphaFoldDB" id="A0A6G0T646"/>
<dbReference type="GO" id="GO:0002028">
    <property type="term" value="P:regulation of sodium ion transport"/>
    <property type="evidence" value="ECO:0007669"/>
    <property type="project" value="UniProtKB-UniRule"/>
</dbReference>
<comment type="caution">
    <text evidence="7">Lacks conserved residue(s) required for the propagation of feature annotation.</text>
</comment>
<protein>
    <recommendedName>
        <fullName evidence="7">Sodium/potassium-transporting ATPase subunit beta-1-interacting protein</fullName>
        <shortName evidence="7">Na(+)/K(+)-transporting ATPase subunit beta-1-interacting protein</shortName>
    </recommendedName>
</protein>
<keyword evidence="10" id="KW-1185">Reference proteome</keyword>
<dbReference type="InterPro" id="IPR008516">
    <property type="entry name" value="Na/K-Atpase_Interacting"/>
</dbReference>
<evidence type="ECO:0000256" key="8">
    <source>
        <dbReference type="SAM" id="MobiDB-lite"/>
    </source>
</evidence>
<comment type="similarity">
    <text evidence="2 7">Belongs to the NKAIN family.</text>
</comment>
<feature type="compositionally biased region" description="Basic residues" evidence="8">
    <location>
        <begin position="229"/>
        <end position="238"/>
    </location>
</feature>
<feature type="region of interest" description="Disordered" evidence="8">
    <location>
        <begin position="319"/>
        <end position="342"/>
    </location>
</feature>
<keyword evidence="6 7" id="KW-0472">Membrane</keyword>
<dbReference type="OrthoDB" id="10050321at2759"/>
<name>A0A6G0T646_APHGL</name>
<keyword evidence="3 7" id="KW-1003">Cell membrane</keyword>
<evidence type="ECO:0000313" key="9">
    <source>
        <dbReference type="EMBL" id="KAE9526223.1"/>
    </source>
</evidence>
<keyword evidence="4 7" id="KW-0812">Transmembrane</keyword>
<feature type="transmembrane region" description="Helical" evidence="7">
    <location>
        <begin position="395"/>
        <end position="413"/>
    </location>
</feature>
<evidence type="ECO:0000313" key="10">
    <source>
        <dbReference type="Proteomes" id="UP000475862"/>
    </source>
</evidence>
<gene>
    <name evidence="9" type="ORF">AGLY_013854</name>
</gene>
<feature type="region of interest" description="Disordered" evidence="8">
    <location>
        <begin position="209"/>
        <end position="272"/>
    </location>
</feature>
<organism evidence="9 10">
    <name type="scientific">Aphis glycines</name>
    <name type="common">Soybean aphid</name>
    <dbReference type="NCBI Taxonomy" id="307491"/>
    <lineage>
        <taxon>Eukaryota</taxon>
        <taxon>Metazoa</taxon>
        <taxon>Ecdysozoa</taxon>
        <taxon>Arthropoda</taxon>
        <taxon>Hexapoda</taxon>
        <taxon>Insecta</taxon>
        <taxon>Pterygota</taxon>
        <taxon>Neoptera</taxon>
        <taxon>Paraneoptera</taxon>
        <taxon>Hemiptera</taxon>
        <taxon>Sternorrhyncha</taxon>
        <taxon>Aphidomorpha</taxon>
        <taxon>Aphidoidea</taxon>
        <taxon>Aphididae</taxon>
        <taxon>Aphidini</taxon>
        <taxon>Aphis</taxon>
        <taxon>Aphis</taxon>
    </lineage>
</organism>
<evidence type="ECO:0000256" key="7">
    <source>
        <dbReference type="RuleBase" id="RU368041"/>
    </source>
</evidence>
<keyword evidence="5 7" id="KW-1133">Transmembrane helix</keyword>
<feature type="transmembrane region" description="Helical" evidence="7">
    <location>
        <begin position="60"/>
        <end position="82"/>
    </location>
</feature>
<comment type="caution">
    <text evidence="9">The sequence shown here is derived from an EMBL/GenBank/DDBJ whole genome shotgun (WGS) entry which is preliminary data.</text>
</comment>
<proteinExistence type="inferred from homology"/>
<dbReference type="PANTHER" id="PTHR13084">
    <property type="entry name" value="T-CELL LYMPHOMA BREAKPOINT-ASSOCIATED TARGET 1-RELATED"/>
    <property type="match status" value="1"/>
</dbReference>
<evidence type="ECO:0000256" key="5">
    <source>
        <dbReference type="ARBA" id="ARBA00022989"/>
    </source>
</evidence>
<evidence type="ECO:0000256" key="1">
    <source>
        <dbReference type="ARBA" id="ARBA00004651"/>
    </source>
</evidence>
<reference evidence="9 10" key="1">
    <citation type="submission" date="2019-08" db="EMBL/GenBank/DDBJ databases">
        <title>The genome of the soybean aphid Biotype 1, its phylome, world population structure and adaptation to the North American continent.</title>
        <authorList>
            <person name="Giordano R."/>
            <person name="Donthu R.K."/>
            <person name="Hernandez A.G."/>
            <person name="Wright C.L."/>
            <person name="Zimin A.V."/>
        </authorList>
    </citation>
    <scope>NUCLEOTIDE SEQUENCE [LARGE SCALE GENOMIC DNA]</scope>
    <source>
        <tissue evidence="9">Whole aphids</tissue>
    </source>
</reference>
<feature type="transmembrane region" description="Helical" evidence="7">
    <location>
        <begin position="31"/>
        <end position="53"/>
    </location>
</feature>
<evidence type="ECO:0000256" key="4">
    <source>
        <dbReference type="ARBA" id="ARBA00022692"/>
    </source>
</evidence>
<evidence type="ECO:0000256" key="2">
    <source>
        <dbReference type="ARBA" id="ARBA00006364"/>
    </source>
</evidence>
<feature type="compositionally biased region" description="Pro residues" evidence="8">
    <location>
        <begin position="244"/>
        <end position="254"/>
    </location>
</feature>
<evidence type="ECO:0000256" key="3">
    <source>
        <dbReference type="ARBA" id="ARBA00022475"/>
    </source>
</evidence>
<dbReference type="Pfam" id="PF05640">
    <property type="entry name" value="NKAIN"/>
    <property type="match status" value="1"/>
</dbReference>
<feature type="transmembrane region" description="Helical" evidence="7">
    <location>
        <begin position="425"/>
        <end position="445"/>
    </location>
</feature>
<dbReference type="EMBL" id="VYZN01000055">
    <property type="protein sequence ID" value="KAE9526223.1"/>
    <property type="molecule type" value="Genomic_DNA"/>
</dbReference>
<comment type="subcellular location">
    <subcellularLocation>
        <location evidence="1 7">Cell membrane</location>
        <topology evidence="1 7">Multi-pass membrane protein</topology>
    </subcellularLocation>
</comment>
<dbReference type="Proteomes" id="UP000475862">
    <property type="component" value="Unassembled WGS sequence"/>
</dbReference>
<dbReference type="PANTHER" id="PTHR13084:SF6">
    <property type="entry name" value="SODIUM_POTASSIUM-TRANSPORTING ATPASE SUBUNIT BETA-1-INTERACTING PROTEIN"/>
    <property type="match status" value="1"/>
</dbReference>
<feature type="transmembrane region" description="Helical" evidence="7">
    <location>
        <begin position="150"/>
        <end position="169"/>
    </location>
</feature>
<dbReference type="GO" id="GO:0005886">
    <property type="term" value="C:plasma membrane"/>
    <property type="evidence" value="ECO:0007669"/>
    <property type="project" value="UniProtKB-SubCell"/>
</dbReference>